<dbReference type="SUPFAM" id="SSF48371">
    <property type="entry name" value="ARM repeat"/>
    <property type="match status" value="1"/>
</dbReference>
<sequence length="171" mass="19903">MEQNFCTVLGLGQIVPHLVRNNTTLDDTCLRFFLNDFVHHHIEMACNLLETCGRYLFRSPDSHQCCKLLLEQMMRKKSLLPYDSRYMTTIENAYYFAILLNESQTIARHERPPIMNTCIFGNCCIMTSMKCFTVDKFDFLIDGISKDIRLIIKMDIGIKLFGQILVLKTEC</sequence>
<dbReference type="GO" id="GO:0000184">
    <property type="term" value="P:nuclear-transcribed mRNA catabolic process, nonsense-mediated decay"/>
    <property type="evidence" value="ECO:0007669"/>
    <property type="project" value="InterPro"/>
</dbReference>
<dbReference type="Proteomes" id="UP000015104">
    <property type="component" value="Unassembled WGS sequence"/>
</dbReference>
<dbReference type="eggNOG" id="KOG2051">
    <property type="taxonomic scope" value="Eukaryota"/>
</dbReference>
<keyword evidence="2" id="KW-1185">Reference proteome</keyword>
<proteinExistence type="predicted"/>
<dbReference type="InterPro" id="IPR016024">
    <property type="entry name" value="ARM-type_fold"/>
</dbReference>
<dbReference type="PANTHER" id="PTHR12839">
    <property type="entry name" value="NONSENSE-MEDIATED MRNA DECAY PROTEIN 2 UP-FRAMESHIFT SUPPRESSOR 2"/>
    <property type="match status" value="1"/>
</dbReference>
<dbReference type="GO" id="GO:0005737">
    <property type="term" value="C:cytoplasm"/>
    <property type="evidence" value="ECO:0007669"/>
    <property type="project" value="TreeGrafter"/>
</dbReference>
<protein>
    <submittedName>
        <fullName evidence="1">Uncharacterized protein</fullName>
    </submittedName>
</protein>
<name>T1K5D5_TETUR</name>
<dbReference type="AlphaFoldDB" id="T1K5D5"/>
<evidence type="ECO:0000313" key="1">
    <source>
        <dbReference type="EnsemblMetazoa" id="tetur05g05880.1"/>
    </source>
</evidence>
<dbReference type="HOGENOM" id="CLU_1564895_0_0_1"/>
<evidence type="ECO:0000313" key="2">
    <source>
        <dbReference type="Proteomes" id="UP000015104"/>
    </source>
</evidence>
<reference evidence="1" key="2">
    <citation type="submission" date="2015-06" db="UniProtKB">
        <authorList>
            <consortium name="EnsemblMetazoa"/>
        </authorList>
    </citation>
    <scope>IDENTIFICATION</scope>
</reference>
<dbReference type="STRING" id="32264.T1K5D5"/>
<dbReference type="PANTHER" id="PTHR12839:SF7">
    <property type="entry name" value="REGULATOR OF NONSENSE TRANSCRIPTS 2"/>
    <property type="match status" value="1"/>
</dbReference>
<dbReference type="EnsemblMetazoa" id="tetur05g05880.1">
    <property type="protein sequence ID" value="tetur05g05880.1"/>
    <property type="gene ID" value="tetur05g05880"/>
</dbReference>
<organism evidence="1 2">
    <name type="scientific">Tetranychus urticae</name>
    <name type="common">Two-spotted spider mite</name>
    <dbReference type="NCBI Taxonomy" id="32264"/>
    <lineage>
        <taxon>Eukaryota</taxon>
        <taxon>Metazoa</taxon>
        <taxon>Ecdysozoa</taxon>
        <taxon>Arthropoda</taxon>
        <taxon>Chelicerata</taxon>
        <taxon>Arachnida</taxon>
        <taxon>Acari</taxon>
        <taxon>Acariformes</taxon>
        <taxon>Trombidiformes</taxon>
        <taxon>Prostigmata</taxon>
        <taxon>Eleutherengona</taxon>
        <taxon>Raphignathae</taxon>
        <taxon>Tetranychoidea</taxon>
        <taxon>Tetranychidae</taxon>
        <taxon>Tetranychus</taxon>
    </lineage>
</organism>
<dbReference type="GO" id="GO:0035145">
    <property type="term" value="C:exon-exon junction complex"/>
    <property type="evidence" value="ECO:0007669"/>
    <property type="project" value="TreeGrafter"/>
</dbReference>
<reference evidence="2" key="1">
    <citation type="submission" date="2011-08" db="EMBL/GenBank/DDBJ databases">
        <authorList>
            <person name="Rombauts S."/>
        </authorList>
    </citation>
    <scope>NUCLEOTIDE SEQUENCE</scope>
    <source>
        <strain evidence="2">London</strain>
    </source>
</reference>
<accession>T1K5D5</accession>
<dbReference type="Gene3D" id="1.25.40.180">
    <property type="match status" value="1"/>
</dbReference>
<dbReference type="EMBL" id="CAEY01001586">
    <property type="status" value="NOT_ANNOTATED_CDS"/>
    <property type="molecule type" value="Genomic_DNA"/>
</dbReference>
<dbReference type="InterPro" id="IPR039762">
    <property type="entry name" value="Nmd2/UPF2"/>
</dbReference>